<organism evidence="1">
    <name type="scientific">hydrothermal vent metagenome</name>
    <dbReference type="NCBI Taxonomy" id="652676"/>
    <lineage>
        <taxon>unclassified sequences</taxon>
        <taxon>metagenomes</taxon>
        <taxon>ecological metagenomes</taxon>
    </lineage>
</organism>
<dbReference type="EMBL" id="UOEX01000262">
    <property type="protein sequence ID" value="VAW38805.1"/>
    <property type="molecule type" value="Genomic_DNA"/>
</dbReference>
<dbReference type="InterPro" id="IPR016776">
    <property type="entry name" value="ApeP-like_dehydratase"/>
</dbReference>
<dbReference type="Gene3D" id="3.10.129.10">
    <property type="entry name" value="Hotdog Thioesterase"/>
    <property type="match status" value="1"/>
</dbReference>
<evidence type="ECO:0000313" key="1">
    <source>
        <dbReference type="EMBL" id="VAW38805.1"/>
    </source>
</evidence>
<gene>
    <name evidence="1" type="ORF">MNBD_DELTA03-963</name>
</gene>
<evidence type="ECO:0008006" key="2">
    <source>
        <dbReference type="Google" id="ProtNLM"/>
    </source>
</evidence>
<proteinExistence type="predicted"/>
<dbReference type="AlphaFoldDB" id="A0A3B0V5G9"/>
<dbReference type="InterPro" id="IPR029069">
    <property type="entry name" value="HotDog_dom_sf"/>
</dbReference>
<accession>A0A3B0V5G9</accession>
<dbReference type="SUPFAM" id="SSF54637">
    <property type="entry name" value="Thioesterase/thiol ester dehydrase-isomerase"/>
    <property type="match status" value="1"/>
</dbReference>
<reference evidence="1" key="1">
    <citation type="submission" date="2018-06" db="EMBL/GenBank/DDBJ databases">
        <authorList>
            <person name="Zhirakovskaya E."/>
        </authorList>
    </citation>
    <scope>NUCLEOTIDE SEQUENCE</scope>
</reference>
<name>A0A3B0V5G9_9ZZZZ</name>
<protein>
    <recommendedName>
        <fullName evidence="2">3-hydroxyacyl-[acyl-carrier-protein] dehydratase</fullName>
    </recommendedName>
</protein>
<dbReference type="Pfam" id="PF22817">
    <property type="entry name" value="ApeP-like"/>
    <property type="match status" value="1"/>
</dbReference>
<sequence length="147" mass="16326">MNSIELAEINIEDLIPHRGKMILIDEIVEMTPEYSLTSSTVNEDWPLLSAGGVSTLILIEVAAQSAGVCNGWDRIQVKGIESSKMGWLVGIKRAEFSRDFIPLRSKIITRSENSSKYDNLRITSSVSRIDDDIIAEVTLQLFQAAND</sequence>